<evidence type="ECO:0000313" key="3">
    <source>
        <dbReference type="Proteomes" id="UP001152797"/>
    </source>
</evidence>
<reference evidence="1" key="1">
    <citation type="submission" date="2022-10" db="EMBL/GenBank/DDBJ databases">
        <authorList>
            <person name="Chen Y."/>
            <person name="Dougan E. K."/>
            <person name="Chan C."/>
            <person name="Rhodes N."/>
            <person name="Thang M."/>
        </authorList>
    </citation>
    <scope>NUCLEOTIDE SEQUENCE</scope>
</reference>
<dbReference type="AlphaFoldDB" id="A0A9P1DF36"/>
<dbReference type="EMBL" id="CAMXCT010004245">
    <property type="protein sequence ID" value="CAI4008312.1"/>
    <property type="molecule type" value="Genomic_DNA"/>
</dbReference>
<evidence type="ECO:0000313" key="1">
    <source>
        <dbReference type="EMBL" id="CAI4008312.1"/>
    </source>
</evidence>
<keyword evidence="3" id="KW-1185">Reference proteome</keyword>
<protein>
    <submittedName>
        <fullName evidence="1">Uncharacterized protein</fullName>
    </submittedName>
</protein>
<proteinExistence type="predicted"/>
<gene>
    <name evidence="1" type="ORF">C1SCF055_LOCUS33765</name>
</gene>
<comment type="caution">
    <text evidence="1">The sequence shown here is derived from an EMBL/GenBank/DDBJ whole genome shotgun (WGS) entry which is preliminary data.</text>
</comment>
<sequence length="165" mass="18625">MALYSLLSGAHYASCSSVLCQWLGKLEQNIEIIEKPQKRHSSLEEAHQRPSAEITKVNPVAHYTVQAWEGQQQVTACSVQKIVEMSLKIMEPERFNSGKSWWCNACENCEIRELNAKLSVVKAPSPHPRRFGVPLCVWRFQPLFSQDAALQAQVSSPLCWVAETD</sequence>
<dbReference type="EMBL" id="CAMXCT030004245">
    <property type="protein sequence ID" value="CAL4795624.1"/>
    <property type="molecule type" value="Genomic_DNA"/>
</dbReference>
<dbReference type="EMBL" id="CAMXCT020004245">
    <property type="protein sequence ID" value="CAL1161687.1"/>
    <property type="molecule type" value="Genomic_DNA"/>
</dbReference>
<dbReference type="Proteomes" id="UP001152797">
    <property type="component" value="Unassembled WGS sequence"/>
</dbReference>
<name>A0A9P1DF36_9DINO</name>
<reference evidence="2 3" key="2">
    <citation type="submission" date="2024-05" db="EMBL/GenBank/DDBJ databases">
        <authorList>
            <person name="Chen Y."/>
            <person name="Shah S."/>
            <person name="Dougan E. K."/>
            <person name="Thang M."/>
            <person name="Chan C."/>
        </authorList>
    </citation>
    <scope>NUCLEOTIDE SEQUENCE [LARGE SCALE GENOMIC DNA]</scope>
</reference>
<accession>A0A9P1DF36</accession>
<evidence type="ECO:0000313" key="2">
    <source>
        <dbReference type="EMBL" id="CAL4795624.1"/>
    </source>
</evidence>
<organism evidence="1">
    <name type="scientific">Cladocopium goreaui</name>
    <dbReference type="NCBI Taxonomy" id="2562237"/>
    <lineage>
        <taxon>Eukaryota</taxon>
        <taxon>Sar</taxon>
        <taxon>Alveolata</taxon>
        <taxon>Dinophyceae</taxon>
        <taxon>Suessiales</taxon>
        <taxon>Symbiodiniaceae</taxon>
        <taxon>Cladocopium</taxon>
    </lineage>
</organism>